<sequence length="217" mass="24325">MKERQYIIDAMTVQDSWRLFKIMAEFVDGFEVLADIYPAVSMFGSARVRPGDPDYEKAVEIARKLAQAGYNIITGGGPGIMEAGNKGAREGGARSVGLNIELPMEQEGNSYADVQIKFKYFFVRKVMFVKYAQAYVGMPGGFGTLDEVFEALTLMQTKRIKPFPVILVGSDYWNGLLQWIRDTLLARHLISSDDPDLVTVVDEPDQVVRLIKKFVIV</sequence>
<evidence type="ECO:0000256" key="2">
    <source>
        <dbReference type="RuleBase" id="RU363015"/>
    </source>
</evidence>
<dbReference type="GO" id="GO:0008714">
    <property type="term" value="F:AMP nucleosidase activity"/>
    <property type="evidence" value="ECO:0007669"/>
    <property type="project" value="UniProtKB-EC"/>
</dbReference>
<comment type="catalytic activity">
    <reaction evidence="1">
        <text>AMP + H2O = D-ribose 5-phosphate + adenine</text>
        <dbReference type="Rhea" id="RHEA:20129"/>
        <dbReference type="ChEBI" id="CHEBI:15377"/>
        <dbReference type="ChEBI" id="CHEBI:16708"/>
        <dbReference type="ChEBI" id="CHEBI:78346"/>
        <dbReference type="ChEBI" id="CHEBI:456215"/>
        <dbReference type="EC" id="3.2.2.4"/>
    </reaction>
</comment>
<reference evidence="4" key="1">
    <citation type="submission" date="2016-11" db="EMBL/GenBank/DDBJ databases">
        <authorList>
            <person name="Varghese N."/>
            <person name="Submissions S."/>
        </authorList>
    </citation>
    <scope>NUCLEOTIDE SEQUENCE [LARGE SCALE GENOMIC DNA]</scope>
    <source>
        <strain evidence="4">DSM 9756</strain>
    </source>
</reference>
<dbReference type="AlphaFoldDB" id="A0A1M5BIA7"/>
<dbReference type="InterPro" id="IPR052341">
    <property type="entry name" value="LOG_family_nucleotidases"/>
</dbReference>
<proteinExistence type="inferred from homology"/>
<evidence type="ECO:0000313" key="4">
    <source>
        <dbReference type="Proteomes" id="UP000184076"/>
    </source>
</evidence>
<accession>A0A1M5BIA7</accession>
<dbReference type="PANTHER" id="PTHR43393">
    <property type="entry name" value="CYTOKININ RIBOSIDE 5'-MONOPHOSPHATE PHOSPHORIBOHYDROLASE"/>
    <property type="match status" value="1"/>
</dbReference>
<keyword evidence="4" id="KW-1185">Reference proteome</keyword>
<dbReference type="Proteomes" id="UP000184076">
    <property type="component" value="Unassembled WGS sequence"/>
</dbReference>
<dbReference type="GO" id="GO:0009691">
    <property type="term" value="P:cytokinin biosynthetic process"/>
    <property type="evidence" value="ECO:0007669"/>
    <property type="project" value="UniProtKB-UniRule"/>
</dbReference>
<keyword evidence="2" id="KW-0203">Cytokinin biosynthesis</keyword>
<dbReference type="EC" id="3.2.2.n1" evidence="2"/>
<protein>
    <recommendedName>
        <fullName evidence="2">Cytokinin riboside 5'-monophosphate phosphoribohydrolase</fullName>
        <ecNumber evidence="2">3.2.2.n1</ecNumber>
    </recommendedName>
</protein>
<dbReference type="OrthoDB" id="9801098at2"/>
<evidence type="ECO:0000256" key="1">
    <source>
        <dbReference type="ARBA" id="ARBA00000274"/>
    </source>
</evidence>
<dbReference type="SUPFAM" id="SSF102405">
    <property type="entry name" value="MCP/YpsA-like"/>
    <property type="match status" value="1"/>
</dbReference>
<gene>
    <name evidence="3" type="ORF">SAMN02745206_01950</name>
</gene>
<dbReference type="PANTHER" id="PTHR43393:SF2">
    <property type="entry name" value="CYTOKININ RIBOSIDE 5'-MONOPHOSPHATE PHOSPHORIBOHYDROLASE"/>
    <property type="match status" value="1"/>
</dbReference>
<dbReference type="STRING" id="1121391.SAMN02745206_01950"/>
<dbReference type="EMBL" id="FQVB01000017">
    <property type="protein sequence ID" value="SHF42139.1"/>
    <property type="molecule type" value="Genomic_DNA"/>
</dbReference>
<dbReference type="NCBIfam" id="TIGR00730">
    <property type="entry name" value="Rossman fold protein, TIGR00730 family"/>
    <property type="match status" value="1"/>
</dbReference>
<dbReference type="Pfam" id="PF03641">
    <property type="entry name" value="Lysine_decarbox"/>
    <property type="match status" value="1"/>
</dbReference>
<name>A0A1M5BIA7_9BACT</name>
<dbReference type="InterPro" id="IPR031100">
    <property type="entry name" value="LOG_fam"/>
</dbReference>
<evidence type="ECO:0000313" key="3">
    <source>
        <dbReference type="EMBL" id="SHF42139.1"/>
    </source>
</evidence>
<organism evidence="3 4">
    <name type="scientific">Desulfacinum infernum DSM 9756</name>
    <dbReference type="NCBI Taxonomy" id="1121391"/>
    <lineage>
        <taxon>Bacteria</taxon>
        <taxon>Pseudomonadati</taxon>
        <taxon>Thermodesulfobacteriota</taxon>
        <taxon>Syntrophobacteria</taxon>
        <taxon>Syntrophobacterales</taxon>
        <taxon>Syntrophobacteraceae</taxon>
        <taxon>Desulfacinum</taxon>
    </lineage>
</organism>
<keyword evidence="2" id="KW-0378">Hydrolase</keyword>
<dbReference type="Gene3D" id="3.40.50.450">
    <property type="match status" value="1"/>
</dbReference>
<comment type="similarity">
    <text evidence="2">Belongs to the LOG family.</text>
</comment>
<dbReference type="RefSeq" id="WP_073038800.1">
    <property type="nucleotide sequence ID" value="NZ_FQVB01000017.1"/>
</dbReference>
<dbReference type="InterPro" id="IPR005269">
    <property type="entry name" value="LOG"/>
</dbReference>
<dbReference type="GO" id="GO:0005829">
    <property type="term" value="C:cytosol"/>
    <property type="evidence" value="ECO:0007669"/>
    <property type="project" value="TreeGrafter"/>
</dbReference>